<dbReference type="Proteomes" id="UP000001542">
    <property type="component" value="Unassembled WGS sequence"/>
</dbReference>
<dbReference type="RefSeq" id="XP_001580062.1">
    <property type="nucleotide sequence ID" value="XM_001580012.1"/>
</dbReference>
<dbReference type="VEuPathDB" id="TrichDB:TVAGG3_0995810"/>
<dbReference type="KEGG" id="tva:5464614"/>
<dbReference type="EMBL" id="DS113211">
    <property type="protein sequence ID" value="EAY19076.1"/>
    <property type="molecule type" value="Genomic_DNA"/>
</dbReference>
<dbReference type="InParanoid" id="A2DK99"/>
<organism evidence="1 2">
    <name type="scientific">Trichomonas vaginalis (strain ATCC PRA-98 / G3)</name>
    <dbReference type="NCBI Taxonomy" id="412133"/>
    <lineage>
        <taxon>Eukaryota</taxon>
        <taxon>Metamonada</taxon>
        <taxon>Parabasalia</taxon>
        <taxon>Trichomonadida</taxon>
        <taxon>Trichomonadidae</taxon>
        <taxon>Trichomonas</taxon>
    </lineage>
</organism>
<reference evidence="1" key="1">
    <citation type="submission" date="2006-10" db="EMBL/GenBank/DDBJ databases">
        <authorList>
            <person name="Amadeo P."/>
            <person name="Zhao Q."/>
            <person name="Wortman J."/>
            <person name="Fraser-Liggett C."/>
            <person name="Carlton J."/>
        </authorList>
    </citation>
    <scope>NUCLEOTIDE SEQUENCE</scope>
    <source>
        <strain evidence="1">G3</strain>
    </source>
</reference>
<keyword evidence="2" id="KW-1185">Reference proteome</keyword>
<proteinExistence type="predicted"/>
<evidence type="ECO:0000313" key="2">
    <source>
        <dbReference type="Proteomes" id="UP000001542"/>
    </source>
</evidence>
<reference evidence="1" key="2">
    <citation type="journal article" date="2007" name="Science">
        <title>Draft genome sequence of the sexually transmitted pathogen Trichomonas vaginalis.</title>
        <authorList>
            <person name="Carlton J.M."/>
            <person name="Hirt R.P."/>
            <person name="Silva J.C."/>
            <person name="Delcher A.L."/>
            <person name="Schatz M."/>
            <person name="Zhao Q."/>
            <person name="Wortman J.R."/>
            <person name="Bidwell S.L."/>
            <person name="Alsmark U.C.M."/>
            <person name="Besteiro S."/>
            <person name="Sicheritz-Ponten T."/>
            <person name="Noel C.J."/>
            <person name="Dacks J.B."/>
            <person name="Foster P.G."/>
            <person name="Simillion C."/>
            <person name="Van de Peer Y."/>
            <person name="Miranda-Saavedra D."/>
            <person name="Barton G.J."/>
            <person name="Westrop G.D."/>
            <person name="Mueller S."/>
            <person name="Dessi D."/>
            <person name="Fiori P.L."/>
            <person name="Ren Q."/>
            <person name="Paulsen I."/>
            <person name="Zhang H."/>
            <person name="Bastida-Corcuera F.D."/>
            <person name="Simoes-Barbosa A."/>
            <person name="Brown M.T."/>
            <person name="Hayes R.D."/>
            <person name="Mukherjee M."/>
            <person name="Okumura C.Y."/>
            <person name="Schneider R."/>
            <person name="Smith A.J."/>
            <person name="Vanacova S."/>
            <person name="Villalvazo M."/>
            <person name="Haas B.J."/>
            <person name="Pertea M."/>
            <person name="Feldblyum T.V."/>
            <person name="Utterback T.R."/>
            <person name="Shu C.L."/>
            <person name="Osoegawa K."/>
            <person name="de Jong P.J."/>
            <person name="Hrdy I."/>
            <person name="Horvathova L."/>
            <person name="Zubacova Z."/>
            <person name="Dolezal P."/>
            <person name="Malik S.B."/>
            <person name="Logsdon J.M. Jr."/>
            <person name="Henze K."/>
            <person name="Gupta A."/>
            <person name="Wang C.C."/>
            <person name="Dunne R.L."/>
            <person name="Upcroft J.A."/>
            <person name="Upcroft P."/>
            <person name="White O."/>
            <person name="Salzberg S.L."/>
            <person name="Tang P."/>
            <person name="Chiu C.-H."/>
            <person name="Lee Y.-S."/>
            <person name="Embley T.M."/>
            <person name="Coombs G.H."/>
            <person name="Mottram J.C."/>
            <person name="Tachezy J."/>
            <person name="Fraser-Liggett C.M."/>
            <person name="Johnson P.J."/>
        </authorList>
    </citation>
    <scope>NUCLEOTIDE SEQUENCE [LARGE SCALE GENOMIC DNA]</scope>
    <source>
        <strain evidence="1">G3</strain>
    </source>
</reference>
<name>A2DK99_TRIV3</name>
<dbReference type="VEuPathDB" id="TrichDB:TVAG_189670"/>
<evidence type="ECO:0000313" key="1">
    <source>
        <dbReference type="EMBL" id="EAY19076.1"/>
    </source>
</evidence>
<gene>
    <name evidence="1" type="ORF">TVAG_189670</name>
</gene>
<accession>A2DK99</accession>
<dbReference type="SMR" id="A2DK99"/>
<dbReference type="AlphaFoldDB" id="A2DK99"/>
<protein>
    <submittedName>
        <fullName evidence="1">Uncharacterized protein</fullName>
    </submittedName>
</protein>
<sequence length="253" mass="29413">MAEESGFKEWPKLPAVIDAGLKYDLLTEEEKQQYPLFMRAYNDVANVQRVFLDLFSQFLNIQKIIHAFPKGRAIDSYYIQFFTKFDDVLRCTAELFESMAPYAFSNEPKVFYTVFKKKLEKFKKLSTQWMPLVSQYVAIIPVSIAATISIPKMNEFSKKFEEYERQIIDIFAPINISFSNKLNCIAKKREEAIKQNNNGDMHVQLNTILNSLNKITARRLELEKATENLAIIMRALNATDIELEVVEHTRNSN</sequence>